<dbReference type="InterPro" id="IPR025112">
    <property type="entry name" value="PCMD"/>
</dbReference>
<evidence type="ECO:0000313" key="4">
    <source>
        <dbReference type="EMBL" id="MBM6858770.1"/>
    </source>
</evidence>
<feature type="signal peptide" evidence="1">
    <location>
        <begin position="1"/>
        <end position="19"/>
    </location>
</feature>
<organism evidence="4 5">
    <name type="scientific">Caecibacteroides pullorum</name>
    <dbReference type="NCBI Taxonomy" id="2725562"/>
    <lineage>
        <taxon>Bacteria</taxon>
        <taxon>Pseudomonadati</taxon>
        <taxon>Bacteroidota</taxon>
        <taxon>Bacteroidia</taxon>
        <taxon>Bacteroidales</taxon>
        <taxon>Bacteroidaceae</taxon>
        <taxon>Caecibacteroides</taxon>
    </lineage>
</organism>
<dbReference type="Pfam" id="PF13944">
    <property type="entry name" value="Calycin_like"/>
    <property type="match status" value="1"/>
</dbReference>
<accession>A0AA40ZXW7</accession>
<protein>
    <submittedName>
        <fullName evidence="4">PCMD domain-containing protein</fullName>
    </submittedName>
</protein>
<name>A0AA40ZXW7_9BACT</name>
<gene>
    <name evidence="4" type="ORF">H6D15_14410</name>
</gene>
<dbReference type="RefSeq" id="WP_021848437.1">
    <property type="nucleotide sequence ID" value="NZ_JAAZTS010000039.1"/>
</dbReference>
<dbReference type="AlphaFoldDB" id="A0AA40ZXW7"/>
<evidence type="ECO:0000256" key="1">
    <source>
        <dbReference type="SAM" id="SignalP"/>
    </source>
</evidence>
<dbReference type="PROSITE" id="PS51257">
    <property type="entry name" value="PROKAR_LIPOPROTEIN"/>
    <property type="match status" value="1"/>
</dbReference>
<keyword evidence="5" id="KW-1185">Reference proteome</keyword>
<evidence type="ECO:0000313" key="5">
    <source>
        <dbReference type="Proteomes" id="UP000698924"/>
    </source>
</evidence>
<proteinExistence type="predicted"/>
<reference evidence="4 5" key="1">
    <citation type="journal article" date="2021" name="Sci. Rep.">
        <title>The distribution of antibiotic resistance genes in chicken gut microbiota commensals.</title>
        <authorList>
            <person name="Juricova H."/>
            <person name="Matiasovicova J."/>
            <person name="Kubasova T."/>
            <person name="Cejkova D."/>
            <person name="Rychlik I."/>
        </authorList>
    </citation>
    <scope>NUCLEOTIDE SEQUENCE [LARGE SCALE GENOMIC DNA]</scope>
    <source>
        <strain evidence="4 5">An421</strain>
    </source>
</reference>
<dbReference type="Gene3D" id="2.40.128.350">
    <property type="match status" value="1"/>
</dbReference>
<keyword evidence="1" id="KW-0732">Signal</keyword>
<dbReference type="Gene3D" id="2.60.40.2340">
    <property type="match status" value="1"/>
</dbReference>
<feature type="domain" description="Putative carbohydrate metabolism" evidence="2">
    <location>
        <begin position="279"/>
        <end position="501"/>
    </location>
</feature>
<dbReference type="Proteomes" id="UP000698924">
    <property type="component" value="Unassembled WGS sequence"/>
</dbReference>
<dbReference type="EMBL" id="JACJMO010000040">
    <property type="protein sequence ID" value="MBM6858770.1"/>
    <property type="molecule type" value="Genomic_DNA"/>
</dbReference>
<dbReference type="Pfam" id="PF13201">
    <property type="entry name" value="PCMD"/>
    <property type="match status" value="1"/>
</dbReference>
<feature type="chain" id="PRO_5041365525" evidence="1">
    <location>
        <begin position="20"/>
        <end position="503"/>
    </location>
</feature>
<evidence type="ECO:0000259" key="2">
    <source>
        <dbReference type="Pfam" id="PF13201"/>
    </source>
</evidence>
<dbReference type="Gene3D" id="2.60.120.890">
    <property type="entry name" value="BT2081, beta-jelly-roll domain"/>
    <property type="match status" value="1"/>
</dbReference>
<evidence type="ECO:0000259" key="3">
    <source>
        <dbReference type="Pfam" id="PF13944"/>
    </source>
</evidence>
<sequence>MKKSLFYLFALICSMGVFTGCSDDDPDYTQVIETEIAGGYKGELNVNVDGNDLGSSYQKITVEKAGATAINLYIKDFSFMSIPVGDVELLNCPLSESNGSYTFTGTTTVKVESAGLDASVDAQGTAADGKLSLNLAIKAMLGELEQNVKVTFEGTKLNGTEATGADITSFTFDNEGVSEQPVINADNTITFKVYEGADVTALVPTIVVSEGATVTPATGVAQDFSNGKVVTYTVVSEDYGTTKVYKASVSGSQTVLSFTFDEWKEVGQGLSLHEEPLPDDLLASSVQGASLLFLYGVKGFPVYQEKEDVIAGSAIKLVTMDTSDKTNALVPALTAGSVFTGKFNIGLAISDKLASTQFGIPYDKKPVTLRGWYKYTPGEKYIDGEGAKKPEEVEVIEGQVDECAIQAILYEEQLDSKGNNIPLNGHDINTSDRRVAVAVLSDGSAKADWTKFELPFEMLEGKTYDAGKKYQLAVVCSSSKLGDVFKGAGGSTLMLDELEIIGE</sequence>
<dbReference type="InterPro" id="IPR038653">
    <property type="entry name" value="Put_CMD_sf"/>
</dbReference>
<dbReference type="InterPro" id="IPR024311">
    <property type="entry name" value="Lipocalin-like"/>
</dbReference>
<feature type="domain" description="Lipocalin-like" evidence="3">
    <location>
        <begin position="36"/>
        <end position="155"/>
    </location>
</feature>
<comment type="caution">
    <text evidence="4">The sequence shown here is derived from an EMBL/GenBank/DDBJ whole genome shotgun (WGS) entry which is preliminary data.</text>
</comment>